<dbReference type="STRING" id="762982.HMPREF9442_03042"/>
<dbReference type="GO" id="GO:0016788">
    <property type="term" value="F:hydrolase activity, acting on ester bonds"/>
    <property type="evidence" value="ECO:0007669"/>
    <property type="project" value="UniProtKB-ARBA"/>
</dbReference>
<dbReference type="PANTHER" id="PTHR43695:SF1">
    <property type="entry name" value="RHAMNOGALACTURONAN ACETYLESTERASE"/>
    <property type="match status" value="1"/>
</dbReference>
<dbReference type="InterPro" id="IPR037459">
    <property type="entry name" value="RhgT-like"/>
</dbReference>
<dbReference type="OrthoDB" id="9807041at2"/>
<evidence type="ECO:0000313" key="5">
    <source>
        <dbReference type="EMBL" id="EGG50987.1"/>
    </source>
</evidence>
<evidence type="ECO:0000313" key="6">
    <source>
        <dbReference type="Proteomes" id="UP000005546"/>
    </source>
</evidence>
<dbReference type="CDD" id="cd01821">
    <property type="entry name" value="Rhamnogalacturan_acetylesterase_like"/>
    <property type="match status" value="1"/>
</dbReference>
<comment type="similarity">
    <text evidence="1">Belongs to the 'GDSL' lipolytic enzyme family.</text>
</comment>
<accession>F3QXV3</accession>
<dbReference type="eggNOG" id="COG2755">
    <property type="taxonomic scope" value="Bacteria"/>
</dbReference>
<dbReference type="Gene3D" id="2.60.120.430">
    <property type="entry name" value="Galactose-binding lectin"/>
    <property type="match status" value="1"/>
</dbReference>
<dbReference type="InterPro" id="IPR008979">
    <property type="entry name" value="Galactose-bd-like_sf"/>
</dbReference>
<keyword evidence="6" id="KW-1185">Reference proteome</keyword>
<dbReference type="AlphaFoldDB" id="F3QXV3"/>
<feature type="region of interest" description="Disordered" evidence="3">
    <location>
        <begin position="417"/>
        <end position="444"/>
    </location>
</feature>
<sequence>MMRHHFIILGLWACGTGFSVLHAADGGYLLQLTSDKRVPVQRLLGEGDTSSAAPLTEHRLSPEDRYTPEKGYGYDLLASPDESGDRPYYVSVQVPDGNYRVTVLLGNRKEAGVTTVRAESRRLFLESVPTKKGEFRTFTFTVNKRTPKISDTEAVRIKPRERSKLNWDDKLTIEVNGDRPQCAAIRIEPDHCVPTLFLTGNSTVVDQDEEPWASWGQMIPRFFDAEVCFANYAESGECADTFIRAGRLKKALSQMKPGDYMFMEFGHNDQKQNGPGRGAYYSFATSLKTFIDEVRQRGGHPVLVTPTCRRAFKDGKIRSTHADYPDAVHWVAEREQVPLIDLQEMTRVLFEALGEEGSKRAFVHYPAGTYPGQAKALADNTHFNPYGAYQIARCVVEGMKQACLPFVDHLREDVQPFRPSVPDSPDAFRWDESPFVEMQKPDGN</sequence>
<dbReference type="Proteomes" id="UP000005546">
    <property type="component" value="Unassembled WGS sequence"/>
</dbReference>
<reference evidence="5 6" key="1">
    <citation type="submission" date="2011-02" db="EMBL/GenBank/DDBJ databases">
        <authorList>
            <person name="Weinstock G."/>
            <person name="Sodergren E."/>
            <person name="Clifton S."/>
            <person name="Fulton L."/>
            <person name="Fulton B."/>
            <person name="Courtney L."/>
            <person name="Fronick C."/>
            <person name="Harrison M."/>
            <person name="Strong C."/>
            <person name="Farmer C."/>
            <person name="Delahaunty K."/>
            <person name="Markovic C."/>
            <person name="Hall O."/>
            <person name="Minx P."/>
            <person name="Tomlinson C."/>
            <person name="Mitreva M."/>
            <person name="Hou S."/>
            <person name="Chen J."/>
            <person name="Wollam A."/>
            <person name="Pepin K.H."/>
            <person name="Johnson M."/>
            <person name="Bhonagiri V."/>
            <person name="Zhang X."/>
            <person name="Suruliraj S."/>
            <person name="Warren W."/>
            <person name="Chinwalla A."/>
            <person name="Mardis E.R."/>
            <person name="Wilson R.K."/>
        </authorList>
    </citation>
    <scope>NUCLEOTIDE SEQUENCE [LARGE SCALE GENOMIC DNA]</scope>
    <source>
        <strain evidence="5 6">YIT 11841</strain>
    </source>
</reference>
<dbReference type="HOGENOM" id="CLU_037723_0_0_10"/>
<dbReference type="PANTHER" id="PTHR43695">
    <property type="entry name" value="PUTATIVE (AFU_ORTHOLOGUE AFUA_2G17250)-RELATED"/>
    <property type="match status" value="1"/>
</dbReference>
<gene>
    <name evidence="5" type="ORF">HMPREF9442_03042</name>
</gene>
<dbReference type="InterPro" id="IPR013830">
    <property type="entry name" value="SGNH_hydro"/>
</dbReference>
<name>F3QXV3_9BACT</name>
<evidence type="ECO:0000256" key="2">
    <source>
        <dbReference type="ARBA" id="ARBA00022801"/>
    </source>
</evidence>
<dbReference type="Pfam" id="PF13472">
    <property type="entry name" value="Lipase_GDSL_2"/>
    <property type="match status" value="1"/>
</dbReference>
<dbReference type="Gene3D" id="3.40.50.1110">
    <property type="entry name" value="SGNH hydrolase"/>
    <property type="match status" value="1"/>
</dbReference>
<dbReference type="InterPro" id="IPR036514">
    <property type="entry name" value="SGNH_hydro_sf"/>
</dbReference>
<dbReference type="EMBL" id="AFBR01000090">
    <property type="protein sequence ID" value="EGG50987.1"/>
    <property type="molecule type" value="Genomic_DNA"/>
</dbReference>
<dbReference type="eggNOG" id="COG3401">
    <property type="taxonomic scope" value="Bacteria"/>
</dbReference>
<organism evidence="5 6">
    <name type="scientific">Paraprevotella xylaniphila YIT 11841</name>
    <dbReference type="NCBI Taxonomy" id="762982"/>
    <lineage>
        <taxon>Bacteria</taxon>
        <taxon>Pseudomonadati</taxon>
        <taxon>Bacteroidota</taxon>
        <taxon>Bacteroidia</taxon>
        <taxon>Bacteroidales</taxon>
        <taxon>Prevotellaceae</taxon>
        <taxon>Paraprevotella</taxon>
    </lineage>
</organism>
<evidence type="ECO:0000256" key="1">
    <source>
        <dbReference type="ARBA" id="ARBA00008668"/>
    </source>
</evidence>
<dbReference type="RefSeq" id="WP_008629548.1">
    <property type="nucleotide sequence ID" value="NZ_GL883885.1"/>
</dbReference>
<dbReference type="SUPFAM" id="SSF49785">
    <property type="entry name" value="Galactose-binding domain-like"/>
    <property type="match status" value="1"/>
</dbReference>
<proteinExistence type="inferred from homology"/>
<keyword evidence="2" id="KW-0378">Hydrolase</keyword>
<feature type="domain" description="SGNH hydrolase-type esterase" evidence="4">
    <location>
        <begin position="202"/>
        <end position="387"/>
    </location>
</feature>
<dbReference type="SUPFAM" id="SSF52266">
    <property type="entry name" value="SGNH hydrolase"/>
    <property type="match status" value="1"/>
</dbReference>
<comment type="caution">
    <text evidence="5">The sequence shown here is derived from an EMBL/GenBank/DDBJ whole genome shotgun (WGS) entry which is preliminary data.</text>
</comment>
<evidence type="ECO:0000256" key="3">
    <source>
        <dbReference type="SAM" id="MobiDB-lite"/>
    </source>
</evidence>
<evidence type="ECO:0000259" key="4">
    <source>
        <dbReference type="Pfam" id="PF13472"/>
    </source>
</evidence>
<protein>
    <recommendedName>
        <fullName evidence="4">SGNH hydrolase-type esterase domain-containing protein</fullName>
    </recommendedName>
</protein>